<dbReference type="KEGG" id="gob:Gobs_1847"/>
<protein>
    <submittedName>
        <fullName evidence="2">Uncharacterized protein</fullName>
    </submittedName>
</protein>
<proteinExistence type="predicted"/>
<evidence type="ECO:0000313" key="2">
    <source>
        <dbReference type="EMBL" id="ADB74552.1"/>
    </source>
</evidence>
<dbReference type="HOGENOM" id="CLU_1893198_0_0_11"/>
<evidence type="ECO:0000313" key="3">
    <source>
        <dbReference type="Proteomes" id="UP000001382"/>
    </source>
</evidence>
<dbReference type="EMBL" id="CP001867">
    <property type="protein sequence ID" value="ADB74552.1"/>
    <property type="molecule type" value="Genomic_DNA"/>
</dbReference>
<organism evidence="2 3">
    <name type="scientific">Geodermatophilus obscurus (strain ATCC 25078 / DSM 43160 / JCM 3152 / CCUG 61914 / KCC A-0152 / KCTC 9177 / NBRC 13315 / NRRL B-3577 / G-20)</name>
    <dbReference type="NCBI Taxonomy" id="526225"/>
    <lineage>
        <taxon>Bacteria</taxon>
        <taxon>Bacillati</taxon>
        <taxon>Actinomycetota</taxon>
        <taxon>Actinomycetes</taxon>
        <taxon>Geodermatophilales</taxon>
        <taxon>Geodermatophilaceae</taxon>
        <taxon>Geodermatophilus</taxon>
    </lineage>
</organism>
<dbReference type="AlphaFoldDB" id="D2SE80"/>
<reference evidence="2 3" key="1">
    <citation type="journal article" date="2010" name="Stand. Genomic Sci.">
        <title>Complete genome sequence of Geodermatophilus obscurus type strain (G-20).</title>
        <authorList>
            <person name="Ivanova N."/>
            <person name="Sikorski J."/>
            <person name="Jando M."/>
            <person name="Munk C."/>
            <person name="Lapidus A."/>
            <person name="Glavina Del Rio T."/>
            <person name="Copeland A."/>
            <person name="Tice H."/>
            <person name="Cheng J.-F."/>
            <person name="Lucas S."/>
            <person name="Chen F."/>
            <person name="Nolan M."/>
            <person name="Bruce D."/>
            <person name="Goodwin L."/>
            <person name="Pitluck S."/>
            <person name="Mavromatis K."/>
            <person name="Mikhailova N."/>
            <person name="Pati A."/>
            <person name="Chen A."/>
            <person name="Palaniappan K."/>
            <person name="Land M."/>
            <person name="Hauser L."/>
            <person name="Chang Y.-J."/>
            <person name="Jeffries C.D."/>
            <person name="Meincke L."/>
            <person name="Brettin T."/>
            <person name="Detter J.C."/>
            <person name="Detter J.C."/>
            <person name="Rohde M."/>
            <person name="Goeker M."/>
            <person name="Bristow J."/>
            <person name="Eisen J.A."/>
            <person name="Markowitz V."/>
            <person name="Hugenholtz P."/>
            <person name="Kyrpides N.C."/>
            <person name="Klenk H.-P."/>
        </authorList>
    </citation>
    <scope>NUCLEOTIDE SEQUENCE [LARGE SCALE GENOMIC DNA]</scope>
    <source>
        <strain evidence="3">ATCC 25078 / DSM 43160 / JCM 3152 / KCC A-0152 / KCTC 9177 / NBRC 13315 / NRRL B-3577 / G-20</strain>
    </source>
</reference>
<gene>
    <name evidence="2" type="ordered locus">Gobs_1847</name>
</gene>
<feature type="region of interest" description="Disordered" evidence="1">
    <location>
        <begin position="32"/>
        <end position="59"/>
    </location>
</feature>
<dbReference type="Proteomes" id="UP000001382">
    <property type="component" value="Chromosome"/>
</dbReference>
<keyword evidence="3" id="KW-1185">Reference proteome</keyword>
<reference evidence="3" key="2">
    <citation type="submission" date="2010-01" db="EMBL/GenBank/DDBJ databases">
        <title>The complete genome of Geodermatophilus obscurus DSM 43160.</title>
        <authorList>
            <consortium name="US DOE Joint Genome Institute (JGI-PGF)"/>
            <person name="Lucas S."/>
            <person name="Copeland A."/>
            <person name="Lapidus A."/>
            <person name="Glavina del Rio T."/>
            <person name="Dalin E."/>
            <person name="Tice H."/>
            <person name="Bruce D."/>
            <person name="Goodwin L."/>
            <person name="Pitluck S."/>
            <person name="Kyrpides N."/>
            <person name="Mavromatis K."/>
            <person name="Ivanova N."/>
            <person name="Munk A.C."/>
            <person name="Brettin T."/>
            <person name="Detter J.C."/>
            <person name="Han C."/>
            <person name="Larimer F."/>
            <person name="Land M."/>
            <person name="Hauser L."/>
            <person name="Markowitz V."/>
            <person name="Cheng J.-F."/>
            <person name="Hugenholtz P."/>
            <person name="Woyke T."/>
            <person name="Wu D."/>
            <person name="Jando M."/>
            <person name="Schneider S."/>
            <person name="Klenk H.-P."/>
            <person name="Eisen J.A."/>
        </authorList>
    </citation>
    <scope>NUCLEOTIDE SEQUENCE [LARGE SCALE GENOMIC DNA]</scope>
    <source>
        <strain evidence="3">ATCC 25078 / DSM 43160 / JCM 3152 / KCC A-0152 / KCTC 9177 / NBRC 13315 / NRRL B-3577 / G-20</strain>
    </source>
</reference>
<sequence>MWVLWIAGGLLVWTVVAVLVCLALGKVLGRAGEAEPQGPAGWRHATELRPLRGTGPCARRRVLDSPGSSALASSRLPAVSAAVRAGPGRVLRAVSGSHLPAEVPPQTGDETADPCSGLEPQWHVCVSPPRSVEG</sequence>
<accession>D2SE80</accession>
<name>D2SE80_GEOOG</name>
<evidence type="ECO:0000256" key="1">
    <source>
        <dbReference type="SAM" id="MobiDB-lite"/>
    </source>
</evidence>
<feature type="region of interest" description="Disordered" evidence="1">
    <location>
        <begin position="97"/>
        <end position="119"/>
    </location>
</feature>